<proteinExistence type="predicted"/>
<organism evidence="2 3">
    <name type="scientific">Archangium gephyra</name>
    <dbReference type="NCBI Taxonomy" id="48"/>
    <lineage>
        <taxon>Bacteria</taxon>
        <taxon>Pseudomonadati</taxon>
        <taxon>Myxococcota</taxon>
        <taxon>Myxococcia</taxon>
        <taxon>Myxococcales</taxon>
        <taxon>Cystobacterineae</taxon>
        <taxon>Archangiaceae</taxon>
        <taxon>Archangium</taxon>
    </lineage>
</organism>
<reference evidence="2 3" key="1">
    <citation type="submission" date="2018-08" db="EMBL/GenBank/DDBJ databases">
        <title>Genomic Encyclopedia of Archaeal and Bacterial Type Strains, Phase II (KMG-II): from individual species to whole genera.</title>
        <authorList>
            <person name="Goeker M."/>
        </authorList>
    </citation>
    <scope>NUCLEOTIDE SEQUENCE [LARGE SCALE GENOMIC DNA]</scope>
    <source>
        <strain evidence="2 3">DSM 2261</strain>
    </source>
</reference>
<dbReference type="InterPro" id="IPR015943">
    <property type="entry name" value="WD40/YVTN_repeat-like_dom_sf"/>
</dbReference>
<gene>
    <name evidence="2" type="ORF">ATI61_109108</name>
</gene>
<sequence length="459" mass="48846">MEPDAGTVEPPPPPVDAGTPDAGTVEPPPPVDAGTPDAGTVVYPDATGWTFFGPEHGAPHEVLGVTEDEGGNLWVAGGEEGLFLLRPGASTFERFTMDDGLRPYGYLKDGSAPVGPKYLKVLSVAGGPAGTVFVGYQGAPDCESNYYTPGEKNPNSYKSGDADKVTLTATGIEVVHYDISSGPGVIGEESGGREKLCSILRIVWDKPHGNLWFGANHGFAWGDPDYTGNPTCNGQRECSGVKEHAHPHINAKTADGHVFRLTDAYYGVAVRPDGDVWFGGANRSTRFRYMTIKTPRDFETARKQTENASAIKNRIDVWPDLVDEVGIPGPTDRVDDLVSGMALMPDGSVWVSSFARGLARMDATGVVTQYALGTGADRYVSALTKDGADDSVWAGHRWGGGLTRLKADTVMRYSQALGALSYHPVWDIQSVGSGPERRLLVAFGSESGRPGAIGIYRGE</sequence>
<keyword evidence="3" id="KW-1185">Reference proteome</keyword>
<evidence type="ECO:0000256" key="1">
    <source>
        <dbReference type="SAM" id="MobiDB-lite"/>
    </source>
</evidence>
<dbReference type="EMBL" id="QUMU01000009">
    <property type="protein sequence ID" value="REG27771.1"/>
    <property type="molecule type" value="Genomic_DNA"/>
</dbReference>
<evidence type="ECO:0000313" key="2">
    <source>
        <dbReference type="EMBL" id="REG27771.1"/>
    </source>
</evidence>
<protein>
    <submittedName>
        <fullName evidence="2">Uncharacterized protein</fullName>
    </submittedName>
</protein>
<name>A0ABX9JVE2_9BACT</name>
<feature type="region of interest" description="Disordered" evidence="1">
    <location>
        <begin position="1"/>
        <end position="38"/>
    </location>
</feature>
<dbReference type="Proteomes" id="UP000256345">
    <property type="component" value="Unassembled WGS sequence"/>
</dbReference>
<comment type="caution">
    <text evidence="2">The sequence shown here is derived from an EMBL/GenBank/DDBJ whole genome shotgun (WGS) entry which is preliminary data.</text>
</comment>
<evidence type="ECO:0000313" key="3">
    <source>
        <dbReference type="Proteomes" id="UP000256345"/>
    </source>
</evidence>
<dbReference type="Gene3D" id="2.130.10.10">
    <property type="entry name" value="YVTN repeat-like/Quinoprotein amine dehydrogenase"/>
    <property type="match status" value="2"/>
</dbReference>
<dbReference type="SUPFAM" id="SSF63829">
    <property type="entry name" value="Calcium-dependent phosphotriesterase"/>
    <property type="match status" value="1"/>
</dbReference>
<accession>A0ABX9JVE2</accession>